<name>A0A5B2X5S6_9PSEU</name>
<organism evidence="3 4">
    <name type="scientific">Solihabitans fulvus</name>
    <dbReference type="NCBI Taxonomy" id="1892852"/>
    <lineage>
        <taxon>Bacteria</taxon>
        <taxon>Bacillati</taxon>
        <taxon>Actinomycetota</taxon>
        <taxon>Actinomycetes</taxon>
        <taxon>Pseudonocardiales</taxon>
        <taxon>Pseudonocardiaceae</taxon>
        <taxon>Solihabitans</taxon>
    </lineage>
</organism>
<dbReference type="OrthoDB" id="5192349at2"/>
<sequence length="166" mass="17319">MPTSTPNSGAPVSPSQGRQLAPEVIDAVQQALSAEHAAVWTCSLATAFLQQDNLAAANDGATAHRARRDATERLLRDVGATPRPAEPAYLPPDGQKPVSDAASAIAMLAAAETDGAHAWHGVLERTDDGDLRRTALDALTNCAVRAARWRRTGGIAPFAVPLPGRS</sequence>
<evidence type="ECO:0000313" key="3">
    <source>
        <dbReference type="EMBL" id="KAA2258594.1"/>
    </source>
</evidence>
<dbReference type="Proteomes" id="UP000323454">
    <property type="component" value="Unassembled WGS sequence"/>
</dbReference>
<feature type="domain" description="DUF4439" evidence="2">
    <location>
        <begin position="27"/>
        <end position="165"/>
    </location>
</feature>
<dbReference type="InterPro" id="IPR029447">
    <property type="entry name" value="DUF4439"/>
</dbReference>
<dbReference type="InterPro" id="IPR012347">
    <property type="entry name" value="Ferritin-like"/>
</dbReference>
<dbReference type="SUPFAM" id="SSF47240">
    <property type="entry name" value="Ferritin-like"/>
    <property type="match status" value="1"/>
</dbReference>
<evidence type="ECO:0000313" key="4">
    <source>
        <dbReference type="Proteomes" id="UP000323454"/>
    </source>
</evidence>
<evidence type="ECO:0000259" key="2">
    <source>
        <dbReference type="Pfam" id="PF14530"/>
    </source>
</evidence>
<dbReference type="Pfam" id="PF14530">
    <property type="entry name" value="DUF4439"/>
    <property type="match status" value="1"/>
</dbReference>
<dbReference type="EMBL" id="VUOB01000041">
    <property type="protein sequence ID" value="KAA2258594.1"/>
    <property type="molecule type" value="Genomic_DNA"/>
</dbReference>
<dbReference type="CDD" id="cd00657">
    <property type="entry name" value="Ferritin_like"/>
    <property type="match status" value="1"/>
</dbReference>
<dbReference type="InterPro" id="IPR009078">
    <property type="entry name" value="Ferritin-like_SF"/>
</dbReference>
<protein>
    <submittedName>
        <fullName evidence="3">DUF4439 domain-containing protein</fullName>
    </submittedName>
</protein>
<dbReference type="AlphaFoldDB" id="A0A5B2X5S6"/>
<dbReference type="Gene3D" id="1.20.1260.10">
    <property type="match status" value="1"/>
</dbReference>
<keyword evidence="4" id="KW-1185">Reference proteome</keyword>
<feature type="region of interest" description="Disordered" evidence="1">
    <location>
        <begin position="60"/>
        <end position="97"/>
    </location>
</feature>
<accession>A0A5B2X5S6</accession>
<comment type="caution">
    <text evidence="3">The sequence shown here is derived from an EMBL/GenBank/DDBJ whole genome shotgun (WGS) entry which is preliminary data.</text>
</comment>
<evidence type="ECO:0000256" key="1">
    <source>
        <dbReference type="SAM" id="MobiDB-lite"/>
    </source>
</evidence>
<gene>
    <name evidence="3" type="ORF">F0L68_22330</name>
</gene>
<dbReference type="RefSeq" id="WP_149851591.1">
    <property type="nucleotide sequence ID" value="NZ_VUOB01000041.1"/>
</dbReference>
<proteinExistence type="predicted"/>
<reference evidence="3 4" key="1">
    <citation type="submission" date="2019-09" db="EMBL/GenBank/DDBJ databases">
        <title>Goodfellowia gen. nov., a new genus of the Pseudonocardineae related to Actinoalloteichus, containing Goodfellowia coeruleoviolacea gen. nov., comb. nov. gen. nov., comb. nov.</title>
        <authorList>
            <person name="Labeda D."/>
        </authorList>
    </citation>
    <scope>NUCLEOTIDE SEQUENCE [LARGE SCALE GENOMIC DNA]</scope>
    <source>
        <strain evidence="3 4">AN110305</strain>
    </source>
</reference>
<reference evidence="3 4" key="2">
    <citation type="submission" date="2019-09" db="EMBL/GenBank/DDBJ databases">
        <authorList>
            <person name="Jin C."/>
        </authorList>
    </citation>
    <scope>NUCLEOTIDE SEQUENCE [LARGE SCALE GENOMIC DNA]</scope>
    <source>
        <strain evidence="3 4">AN110305</strain>
    </source>
</reference>